<keyword evidence="6 12" id="KW-0479">Metal-binding</keyword>
<dbReference type="GO" id="GO:0003899">
    <property type="term" value="F:DNA-directed RNA polymerase activity"/>
    <property type="evidence" value="ECO:0007669"/>
    <property type="project" value="UniProtKB-UniRule"/>
</dbReference>
<keyword evidence="7 12" id="KW-0863">Zinc-finger</keyword>
<keyword evidence="2 12" id="KW-0639">Primosome</keyword>
<evidence type="ECO:0000256" key="9">
    <source>
        <dbReference type="ARBA" id="ARBA00022842"/>
    </source>
</evidence>
<dbReference type="GO" id="GO:0005737">
    <property type="term" value="C:cytoplasm"/>
    <property type="evidence" value="ECO:0007669"/>
    <property type="project" value="TreeGrafter"/>
</dbReference>
<keyword evidence="8 12" id="KW-0862">Zinc</keyword>
<comment type="subunit">
    <text evidence="12">Monomer. Interacts with DnaB.</text>
</comment>
<keyword evidence="10 12" id="KW-0238">DNA-binding</keyword>
<dbReference type="CDD" id="cd03364">
    <property type="entry name" value="TOPRIM_DnaG_primases"/>
    <property type="match status" value="1"/>
</dbReference>
<dbReference type="InterPro" id="IPR036977">
    <property type="entry name" value="DNA_primase_Znf_CHC2"/>
</dbReference>
<evidence type="ECO:0000256" key="8">
    <source>
        <dbReference type="ARBA" id="ARBA00022833"/>
    </source>
</evidence>
<dbReference type="PIRSF" id="PIRSF002811">
    <property type="entry name" value="DnaG"/>
    <property type="match status" value="1"/>
</dbReference>
<evidence type="ECO:0000256" key="14">
    <source>
        <dbReference type="PIRSR" id="PIRSR002811-1"/>
    </source>
</evidence>
<keyword evidence="1 12" id="KW-0240">DNA-directed RNA polymerase</keyword>
<dbReference type="SUPFAM" id="SSF56731">
    <property type="entry name" value="DNA primase core"/>
    <property type="match status" value="1"/>
</dbReference>
<keyword evidence="11 12" id="KW-0804">Transcription</keyword>
<dbReference type="HAMAP" id="MF_00974">
    <property type="entry name" value="DNA_primase_DnaG"/>
    <property type="match status" value="1"/>
</dbReference>
<dbReference type="Gene3D" id="3.90.580.10">
    <property type="entry name" value="Zinc finger, CHC2-type domain"/>
    <property type="match status" value="1"/>
</dbReference>
<comment type="similarity">
    <text evidence="12 13">Belongs to the DnaG primase family.</text>
</comment>
<dbReference type="InterPro" id="IPR006171">
    <property type="entry name" value="TOPRIM_dom"/>
</dbReference>
<evidence type="ECO:0000313" key="17">
    <source>
        <dbReference type="EMBL" id="PJA14827.1"/>
    </source>
</evidence>
<dbReference type="AlphaFoldDB" id="A0A2M7W2G5"/>
<dbReference type="SMART" id="SM00493">
    <property type="entry name" value="TOPRIM"/>
    <property type="match status" value="1"/>
</dbReference>
<dbReference type="EC" id="2.7.7.101" evidence="12"/>
<dbReference type="Gene3D" id="3.90.980.10">
    <property type="entry name" value="DNA primase, catalytic core, N-terminal domain"/>
    <property type="match status" value="1"/>
</dbReference>
<evidence type="ECO:0000256" key="1">
    <source>
        <dbReference type="ARBA" id="ARBA00022478"/>
    </source>
</evidence>
<evidence type="ECO:0000256" key="6">
    <source>
        <dbReference type="ARBA" id="ARBA00022723"/>
    </source>
</evidence>
<evidence type="ECO:0000313" key="18">
    <source>
        <dbReference type="Proteomes" id="UP000228952"/>
    </source>
</evidence>
<dbReference type="GO" id="GO:0000428">
    <property type="term" value="C:DNA-directed RNA polymerase complex"/>
    <property type="evidence" value="ECO:0007669"/>
    <property type="project" value="UniProtKB-KW"/>
</dbReference>
<dbReference type="Gene3D" id="3.40.1360.10">
    <property type="match status" value="1"/>
</dbReference>
<comment type="catalytic activity">
    <reaction evidence="12">
        <text>ssDNA + n NTP = ssDNA/pppN(pN)n-1 hybrid + (n-1) diphosphate.</text>
        <dbReference type="EC" id="2.7.7.101"/>
    </reaction>
</comment>
<protein>
    <recommendedName>
        <fullName evidence="12 13">DNA primase</fullName>
        <ecNumber evidence="12">2.7.7.101</ecNumber>
    </recommendedName>
</protein>
<dbReference type="NCBIfam" id="TIGR01391">
    <property type="entry name" value="dnaG"/>
    <property type="match status" value="1"/>
</dbReference>
<evidence type="ECO:0000256" key="10">
    <source>
        <dbReference type="ARBA" id="ARBA00023125"/>
    </source>
</evidence>
<dbReference type="Pfam" id="PF01807">
    <property type="entry name" value="Zn_ribbon_DnaG"/>
    <property type="match status" value="1"/>
</dbReference>
<proteinExistence type="inferred from homology"/>
<dbReference type="InterPro" id="IPR030846">
    <property type="entry name" value="DnaG_bac"/>
</dbReference>
<dbReference type="FunFam" id="3.90.580.10:FF:000001">
    <property type="entry name" value="DNA primase"/>
    <property type="match status" value="1"/>
</dbReference>
<evidence type="ECO:0000259" key="15">
    <source>
        <dbReference type="SMART" id="SM00400"/>
    </source>
</evidence>
<comment type="caution">
    <text evidence="17">The sequence shown here is derived from an EMBL/GenBank/DDBJ whole genome shotgun (WGS) entry which is preliminary data.</text>
</comment>
<organism evidence="17 18">
    <name type="scientific">Candidatus Dojkabacteria bacterium CG_4_10_14_0_2_um_filter_Dojkabacteria_WS6_41_15</name>
    <dbReference type="NCBI Taxonomy" id="2014249"/>
    <lineage>
        <taxon>Bacteria</taxon>
        <taxon>Candidatus Dojkabacteria</taxon>
    </lineage>
</organism>
<dbReference type="InterPro" id="IPR002694">
    <property type="entry name" value="Znf_CHC2"/>
</dbReference>
<evidence type="ECO:0000256" key="2">
    <source>
        <dbReference type="ARBA" id="ARBA00022515"/>
    </source>
</evidence>
<dbReference type="InterPro" id="IPR006295">
    <property type="entry name" value="DNA_primase_DnaG"/>
</dbReference>
<evidence type="ECO:0000256" key="3">
    <source>
        <dbReference type="ARBA" id="ARBA00022679"/>
    </source>
</evidence>
<dbReference type="GO" id="GO:0003677">
    <property type="term" value="F:DNA binding"/>
    <property type="evidence" value="ECO:0007669"/>
    <property type="project" value="UniProtKB-KW"/>
</dbReference>
<evidence type="ECO:0000259" key="16">
    <source>
        <dbReference type="SMART" id="SM00493"/>
    </source>
</evidence>
<dbReference type="GO" id="GO:0006269">
    <property type="term" value="P:DNA replication, synthesis of primer"/>
    <property type="evidence" value="ECO:0007669"/>
    <property type="project" value="UniProtKB-UniRule"/>
</dbReference>
<name>A0A2M7W2G5_9BACT</name>
<evidence type="ECO:0000256" key="12">
    <source>
        <dbReference type="HAMAP-Rule" id="MF_00974"/>
    </source>
</evidence>
<evidence type="ECO:0000256" key="7">
    <source>
        <dbReference type="ARBA" id="ARBA00022771"/>
    </source>
</evidence>
<feature type="domain" description="Zinc finger CHC2-type" evidence="15">
    <location>
        <begin position="33"/>
        <end position="87"/>
    </location>
</feature>
<sequence>MNTNSDAQEIKTRADIVAIISRYVKLKKAGRNYTGLCPFHSEKTPSFSVNPTLGYYKCFGCGEGGDVIKFIEKIEHIEFPQALEKLAGELGIKLQKSDDPAVKMISRLREAYAIVADLYHYILMKLPQGANALDYAKNRRRLSEATLIKFKVGYAPFDQKLVQNYLAKKGFTAAEIKATGFINERGNDKFTDRLMFPVFDTAGHVVAFSGRVMAKDDPRPKYLNSAESVLYKKRFLLFGLHGAKEAIDKNDMAILCEGQIDAITSQQAGVENIVAPLGTGLTDTQLGLISRFTKNVAFCFDNDSAGQKSILRGVQLALAQELMPYVISLPEDVKDIDELIQKRPDDWKDRAAHPQEFFAVQLAILKGLMKKDLTIFEQKLHELVGILGSAPELKQGILAKQFADTLGLSEQGILAAIQKTVPPTYIRDELKQRQSALSTSEYVLALVLLFPLVTLVMEKTTVALSYFPLKEQQELFQLMSEFAKKHEHIVLSVLDKKTKKIKVTWETVYTRFTNEVALEFSRWIAEISGKNTEITALIERIGLSEMAASIVITDEVILDFFKAWTRLKRQCVALRMEVLRKRLAAAEMELSEPDMLSIQGEIQENMEILKKIEKQS</sequence>
<comment type="domain">
    <text evidence="12">Contains an N-terminal zinc-binding domain, a central core domain that contains the primase activity, and a C-terminal DnaB-binding domain.</text>
</comment>
<feature type="domain" description="Toprim" evidence="16">
    <location>
        <begin position="251"/>
        <end position="322"/>
    </location>
</feature>
<evidence type="ECO:0000256" key="13">
    <source>
        <dbReference type="PIRNR" id="PIRNR002811"/>
    </source>
</evidence>
<evidence type="ECO:0000256" key="5">
    <source>
        <dbReference type="ARBA" id="ARBA00022705"/>
    </source>
</evidence>
<dbReference type="GO" id="GO:0008270">
    <property type="term" value="F:zinc ion binding"/>
    <property type="evidence" value="ECO:0007669"/>
    <property type="project" value="UniProtKB-UniRule"/>
</dbReference>
<dbReference type="InterPro" id="IPR050219">
    <property type="entry name" value="DnaG_primase"/>
</dbReference>
<dbReference type="InterPro" id="IPR013264">
    <property type="entry name" value="DNAG_N"/>
</dbReference>
<keyword evidence="4 12" id="KW-0548">Nucleotidyltransferase</keyword>
<gene>
    <name evidence="12 17" type="primary">dnaG</name>
    <name evidence="17" type="ORF">COX64_01565</name>
</gene>
<dbReference type="SUPFAM" id="SSF57783">
    <property type="entry name" value="Zinc beta-ribbon"/>
    <property type="match status" value="1"/>
</dbReference>
<evidence type="ECO:0000256" key="4">
    <source>
        <dbReference type="ARBA" id="ARBA00022695"/>
    </source>
</evidence>
<dbReference type="InterPro" id="IPR037068">
    <property type="entry name" value="DNA_primase_core_N_sf"/>
</dbReference>
<keyword evidence="9" id="KW-0460">Magnesium</keyword>
<dbReference type="EMBL" id="PFQB01000035">
    <property type="protein sequence ID" value="PJA14827.1"/>
    <property type="molecule type" value="Genomic_DNA"/>
</dbReference>
<evidence type="ECO:0000256" key="11">
    <source>
        <dbReference type="ARBA" id="ARBA00023163"/>
    </source>
</evidence>
<dbReference type="PANTHER" id="PTHR30313">
    <property type="entry name" value="DNA PRIMASE"/>
    <property type="match status" value="1"/>
</dbReference>
<dbReference type="Pfam" id="PF13155">
    <property type="entry name" value="Toprim_2"/>
    <property type="match status" value="1"/>
</dbReference>
<feature type="zinc finger region" description="CHC2-type" evidence="12 14">
    <location>
        <begin position="37"/>
        <end position="61"/>
    </location>
</feature>
<dbReference type="Proteomes" id="UP000228952">
    <property type="component" value="Unassembled WGS sequence"/>
</dbReference>
<keyword evidence="5 12" id="KW-0235">DNA replication</keyword>
<dbReference type="InterPro" id="IPR034151">
    <property type="entry name" value="TOPRIM_DnaG_bac"/>
</dbReference>
<comment type="function">
    <text evidence="12 13">RNA polymerase that catalyzes the synthesis of short RNA molecules used as primers for DNA polymerase during DNA replication.</text>
</comment>
<dbReference type="PANTHER" id="PTHR30313:SF2">
    <property type="entry name" value="DNA PRIMASE"/>
    <property type="match status" value="1"/>
</dbReference>
<dbReference type="SMART" id="SM00400">
    <property type="entry name" value="ZnF_CHCC"/>
    <property type="match status" value="1"/>
</dbReference>
<reference evidence="18" key="1">
    <citation type="submission" date="2017-09" db="EMBL/GenBank/DDBJ databases">
        <title>Depth-based differentiation of microbial function through sediment-hosted aquifers and enrichment of novel symbionts in the deep terrestrial subsurface.</title>
        <authorList>
            <person name="Probst A.J."/>
            <person name="Ladd B."/>
            <person name="Jarett J.K."/>
            <person name="Geller-Mcgrath D.E."/>
            <person name="Sieber C.M.K."/>
            <person name="Emerson J.B."/>
            <person name="Anantharaman K."/>
            <person name="Thomas B.C."/>
            <person name="Malmstrom R."/>
            <person name="Stieglmeier M."/>
            <person name="Klingl A."/>
            <person name="Woyke T."/>
            <person name="Ryan C.M."/>
            <person name="Banfield J.F."/>
        </authorList>
    </citation>
    <scope>NUCLEOTIDE SEQUENCE [LARGE SCALE GENOMIC DNA]</scope>
</reference>
<dbReference type="Pfam" id="PF08275">
    <property type="entry name" value="DNAG_N"/>
    <property type="match status" value="1"/>
</dbReference>
<dbReference type="GO" id="GO:1990077">
    <property type="term" value="C:primosome complex"/>
    <property type="evidence" value="ECO:0007669"/>
    <property type="project" value="UniProtKB-KW"/>
</dbReference>
<keyword evidence="3 12" id="KW-0808">Transferase</keyword>
<accession>A0A2M7W2G5</accession>
<comment type="cofactor">
    <cofactor evidence="12 13 14">
        <name>Zn(2+)</name>
        <dbReference type="ChEBI" id="CHEBI:29105"/>
    </cofactor>
    <text evidence="12 13 14">Binds 1 zinc ion per monomer.</text>
</comment>